<feature type="domain" description="SMP-30/Gluconolactonase/LRE-like region" evidence="2">
    <location>
        <begin position="317"/>
        <end position="401"/>
    </location>
</feature>
<organism evidence="3 4">
    <name type="scientific">Macrophomina phaseolina</name>
    <dbReference type="NCBI Taxonomy" id="35725"/>
    <lineage>
        <taxon>Eukaryota</taxon>
        <taxon>Fungi</taxon>
        <taxon>Dikarya</taxon>
        <taxon>Ascomycota</taxon>
        <taxon>Pezizomycotina</taxon>
        <taxon>Dothideomycetes</taxon>
        <taxon>Dothideomycetes incertae sedis</taxon>
        <taxon>Botryosphaeriales</taxon>
        <taxon>Botryosphaeriaceae</taxon>
        <taxon>Macrophomina</taxon>
    </lineage>
</organism>
<dbReference type="Gene3D" id="2.120.10.30">
    <property type="entry name" value="TolB, C-terminal domain"/>
    <property type="match status" value="1"/>
</dbReference>
<feature type="chain" id="PRO_5046103447" evidence="1">
    <location>
        <begin position="18"/>
        <end position="421"/>
    </location>
</feature>
<dbReference type="InterPro" id="IPR011042">
    <property type="entry name" value="6-blade_b-propeller_TolB-like"/>
</dbReference>
<sequence length="421" mass="45873">MHALLYAVSLTLSVATASQLPLVNTHPPSPDFVRHCGAAYPFPKIACIHRHGAVIHGDFKRTIRNVIGDSDKFRSTSMPGEPSFSHVTNASFIIWEPRRGLDILGPAAVVDFMFLLANVSHEAPVYSPLTNELYFSRLQSRFLPQLVVNLTADPPTLKERLASPPVYAATGARYSQGLIYYSTIGGDEDIDGRSFRPGIYTLNVTSGESTPLLNNYHGYYFNAADDLDIDAHGRIWFTDDYYGRPCKVNTQAPQINPATYRFDPSTGSVVIAEDSLDEPNGVAFSPDGKTLYLTDTGAGSAIIDPAVDPAPGIHYNTTGKRTIYAYDLDPSGKRLLNKRPLHLAMDYAPDGIKVSREGFIIAATGFGIVVLDTDGELLVQVQTNFTVINIAWAGPDADELWAVGKGGSARIRWALRGPIIT</sequence>
<dbReference type="InterPro" id="IPR013658">
    <property type="entry name" value="SGL"/>
</dbReference>
<evidence type="ECO:0000313" key="4">
    <source>
        <dbReference type="Proteomes" id="UP000774617"/>
    </source>
</evidence>
<accession>A0ABQ8FQ48</accession>
<dbReference type="SUPFAM" id="SSF63829">
    <property type="entry name" value="Calcium-dependent phosphotriesterase"/>
    <property type="match status" value="1"/>
</dbReference>
<dbReference type="Pfam" id="PF08450">
    <property type="entry name" value="SGL"/>
    <property type="match status" value="2"/>
</dbReference>
<gene>
    <name evidence="3" type="ORF">B0J12DRAFT_751308</name>
</gene>
<protein>
    <submittedName>
        <fullName evidence="3">Gluconolactonase</fullName>
    </submittedName>
</protein>
<evidence type="ECO:0000313" key="3">
    <source>
        <dbReference type="EMBL" id="KAH7010924.1"/>
    </source>
</evidence>
<keyword evidence="1" id="KW-0732">Signal</keyword>
<keyword evidence="4" id="KW-1185">Reference proteome</keyword>
<dbReference type="PANTHER" id="PTHR47064:SF2">
    <property type="entry name" value="SMP-30_GLUCONOLACTONASE_LRE-LIKE REGION DOMAIN-CONTAINING PROTEIN-RELATED"/>
    <property type="match status" value="1"/>
</dbReference>
<reference evidence="3 4" key="1">
    <citation type="journal article" date="2021" name="Nat. Commun.">
        <title>Genetic determinants of endophytism in the Arabidopsis root mycobiome.</title>
        <authorList>
            <person name="Mesny F."/>
            <person name="Miyauchi S."/>
            <person name="Thiergart T."/>
            <person name="Pickel B."/>
            <person name="Atanasova L."/>
            <person name="Karlsson M."/>
            <person name="Huettel B."/>
            <person name="Barry K.W."/>
            <person name="Haridas S."/>
            <person name="Chen C."/>
            <person name="Bauer D."/>
            <person name="Andreopoulos W."/>
            <person name="Pangilinan J."/>
            <person name="LaButti K."/>
            <person name="Riley R."/>
            <person name="Lipzen A."/>
            <person name="Clum A."/>
            <person name="Drula E."/>
            <person name="Henrissat B."/>
            <person name="Kohler A."/>
            <person name="Grigoriev I.V."/>
            <person name="Martin F.M."/>
            <person name="Hacquard S."/>
        </authorList>
    </citation>
    <scope>NUCLEOTIDE SEQUENCE [LARGE SCALE GENOMIC DNA]</scope>
    <source>
        <strain evidence="3 4">MPI-SDFR-AT-0080</strain>
    </source>
</reference>
<evidence type="ECO:0000256" key="1">
    <source>
        <dbReference type="SAM" id="SignalP"/>
    </source>
</evidence>
<evidence type="ECO:0000259" key="2">
    <source>
        <dbReference type="Pfam" id="PF08450"/>
    </source>
</evidence>
<dbReference type="PANTHER" id="PTHR47064">
    <property type="entry name" value="PUTATIVE (AFU_ORTHOLOGUE AFUA_1G08990)-RELATED"/>
    <property type="match status" value="1"/>
</dbReference>
<feature type="signal peptide" evidence="1">
    <location>
        <begin position="1"/>
        <end position="17"/>
    </location>
</feature>
<dbReference type="EMBL" id="JAGTJR010000101">
    <property type="protein sequence ID" value="KAH7010924.1"/>
    <property type="molecule type" value="Genomic_DNA"/>
</dbReference>
<name>A0ABQ8FQ48_9PEZI</name>
<dbReference type="Proteomes" id="UP000774617">
    <property type="component" value="Unassembled WGS sequence"/>
</dbReference>
<dbReference type="InterPro" id="IPR052988">
    <property type="entry name" value="Oryzine_lactonohydrolase"/>
</dbReference>
<comment type="caution">
    <text evidence="3">The sequence shown here is derived from an EMBL/GenBank/DDBJ whole genome shotgun (WGS) entry which is preliminary data.</text>
</comment>
<feature type="domain" description="SMP-30/Gluconolactonase/LRE-like region" evidence="2">
    <location>
        <begin position="198"/>
        <end position="300"/>
    </location>
</feature>
<proteinExistence type="predicted"/>